<name>A0A1W0WWX9_HYPEX</name>
<dbReference type="Proteomes" id="UP000192578">
    <property type="component" value="Unassembled WGS sequence"/>
</dbReference>
<protein>
    <submittedName>
        <fullName evidence="1">Uncharacterized protein</fullName>
    </submittedName>
</protein>
<evidence type="ECO:0000313" key="1">
    <source>
        <dbReference type="EMBL" id="OQV19707.1"/>
    </source>
</evidence>
<proteinExistence type="predicted"/>
<dbReference type="EMBL" id="MTYJ01000036">
    <property type="protein sequence ID" value="OQV19707.1"/>
    <property type="molecule type" value="Genomic_DNA"/>
</dbReference>
<sequence length="137" mass="15360">MNRGDRDKRPPERDILRFNRVRRCSEEKGFEASAEVIAEQIGTETNKQNLETARNLSGITGVYELNFFGTPLDTDGFLNADYDQRLAYPTPTKSTSVVVPTNLVRQVATEKRETHLRTAKNLPGITGVTAMSEECII</sequence>
<gene>
    <name evidence="1" type="ORF">BV898_06248</name>
</gene>
<organism evidence="1 2">
    <name type="scientific">Hypsibius exemplaris</name>
    <name type="common">Freshwater tardigrade</name>
    <dbReference type="NCBI Taxonomy" id="2072580"/>
    <lineage>
        <taxon>Eukaryota</taxon>
        <taxon>Metazoa</taxon>
        <taxon>Ecdysozoa</taxon>
        <taxon>Tardigrada</taxon>
        <taxon>Eutardigrada</taxon>
        <taxon>Parachela</taxon>
        <taxon>Hypsibioidea</taxon>
        <taxon>Hypsibiidae</taxon>
        <taxon>Hypsibius</taxon>
    </lineage>
</organism>
<reference evidence="2" key="1">
    <citation type="submission" date="2017-01" db="EMBL/GenBank/DDBJ databases">
        <title>Comparative genomics of anhydrobiosis in the tardigrade Hypsibius dujardini.</title>
        <authorList>
            <person name="Yoshida Y."/>
            <person name="Koutsovoulos G."/>
            <person name="Laetsch D."/>
            <person name="Stevens L."/>
            <person name="Kumar S."/>
            <person name="Horikawa D."/>
            <person name="Ishino K."/>
            <person name="Komine S."/>
            <person name="Tomita M."/>
            <person name="Blaxter M."/>
            <person name="Arakawa K."/>
        </authorList>
    </citation>
    <scope>NUCLEOTIDE SEQUENCE [LARGE SCALE GENOMIC DNA]</scope>
    <source>
        <strain evidence="2">Z151</strain>
    </source>
</reference>
<keyword evidence="2" id="KW-1185">Reference proteome</keyword>
<accession>A0A1W0WWX9</accession>
<evidence type="ECO:0000313" key="2">
    <source>
        <dbReference type="Proteomes" id="UP000192578"/>
    </source>
</evidence>
<comment type="caution">
    <text evidence="1">The sequence shown here is derived from an EMBL/GenBank/DDBJ whole genome shotgun (WGS) entry which is preliminary data.</text>
</comment>
<dbReference type="AlphaFoldDB" id="A0A1W0WWX9"/>